<proteinExistence type="predicted"/>
<keyword evidence="2" id="KW-1185">Reference proteome</keyword>
<name>A0AAQ3S1W7_VIGMU</name>
<dbReference type="Proteomes" id="UP001374535">
    <property type="component" value="Chromosome 4"/>
</dbReference>
<gene>
    <name evidence="1" type="ORF">V8G54_012073</name>
</gene>
<accession>A0AAQ3S1W7</accession>
<evidence type="ECO:0000313" key="2">
    <source>
        <dbReference type="Proteomes" id="UP001374535"/>
    </source>
</evidence>
<sequence>MSLGDDKEGVFPTKQSFYWSILVVQMQLQRLLQQSLGVSNVDLSGVRQHEVAVLEEGERGGFPVQRLNDSDAESFNWHRSISGFIAGAGEMIESEVRGVVVVVCIMLGALKWCVYPYTQSIVHTQIEKNSVSGESRGRSSSIVLEFRHRQIGGFTLHSVGGFTLHSVGGVPAELCKCKDDQ</sequence>
<evidence type="ECO:0000313" key="1">
    <source>
        <dbReference type="EMBL" id="WVZ14507.1"/>
    </source>
</evidence>
<protein>
    <submittedName>
        <fullName evidence="1">Uncharacterized protein</fullName>
    </submittedName>
</protein>
<dbReference type="AlphaFoldDB" id="A0AAQ3S1W7"/>
<organism evidence="1 2">
    <name type="scientific">Vigna mungo</name>
    <name type="common">Black gram</name>
    <name type="synonym">Phaseolus mungo</name>
    <dbReference type="NCBI Taxonomy" id="3915"/>
    <lineage>
        <taxon>Eukaryota</taxon>
        <taxon>Viridiplantae</taxon>
        <taxon>Streptophyta</taxon>
        <taxon>Embryophyta</taxon>
        <taxon>Tracheophyta</taxon>
        <taxon>Spermatophyta</taxon>
        <taxon>Magnoliopsida</taxon>
        <taxon>eudicotyledons</taxon>
        <taxon>Gunneridae</taxon>
        <taxon>Pentapetalae</taxon>
        <taxon>rosids</taxon>
        <taxon>fabids</taxon>
        <taxon>Fabales</taxon>
        <taxon>Fabaceae</taxon>
        <taxon>Papilionoideae</taxon>
        <taxon>50 kb inversion clade</taxon>
        <taxon>NPAAA clade</taxon>
        <taxon>indigoferoid/millettioid clade</taxon>
        <taxon>Phaseoleae</taxon>
        <taxon>Vigna</taxon>
    </lineage>
</organism>
<dbReference type="EMBL" id="CP144697">
    <property type="protein sequence ID" value="WVZ14507.1"/>
    <property type="molecule type" value="Genomic_DNA"/>
</dbReference>
<reference evidence="1 2" key="1">
    <citation type="journal article" date="2023" name="Life. Sci Alliance">
        <title>Evolutionary insights into 3D genome organization and epigenetic landscape of Vigna mungo.</title>
        <authorList>
            <person name="Junaid A."/>
            <person name="Singh B."/>
            <person name="Bhatia S."/>
        </authorList>
    </citation>
    <scope>NUCLEOTIDE SEQUENCE [LARGE SCALE GENOMIC DNA]</scope>
    <source>
        <strain evidence="1">Urdbean</strain>
    </source>
</reference>